<feature type="compositionally biased region" description="Polar residues" evidence="1">
    <location>
        <begin position="20"/>
        <end position="38"/>
    </location>
</feature>
<dbReference type="EMBL" id="ML979135">
    <property type="protein sequence ID" value="KAF1917122.1"/>
    <property type="molecule type" value="Genomic_DNA"/>
</dbReference>
<dbReference type="OrthoDB" id="5305306at2759"/>
<accession>A0A6A5QP31</accession>
<evidence type="ECO:0000256" key="1">
    <source>
        <dbReference type="SAM" id="MobiDB-lite"/>
    </source>
</evidence>
<evidence type="ECO:0000313" key="3">
    <source>
        <dbReference type="Proteomes" id="UP000800096"/>
    </source>
</evidence>
<protein>
    <submittedName>
        <fullName evidence="2">Uncharacterized protein</fullName>
    </submittedName>
</protein>
<feature type="region of interest" description="Disordered" evidence="1">
    <location>
        <begin position="1"/>
        <end position="47"/>
    </location>
</feature>
<gene>
    <name evidence="2" type="ORF">BDU57DRAFT_256354</name>
</gene>
<organism evidence="2 3">
    <name type="scientific">Ampelomyces quisqualis</name>
    <name type="common">Powdery mildew agent</name>
    <dbReference type="NCBI Taxonomy" id="50730"/>
    <lineage>
        <taxon>Eukaryota</taxon>
        <taxon>Fungi</taxon>
        <taxon>Dikarya</taxon>
        <taxon>Ascomycota</taxon>
        <taxon>Pezizomycotina</taxon>
        <taxon>Dothideomycetes</taxon>
        <taxon>Pleosporomycetidae</taxon>
        <taxon>Pleosporales</taxon>
        <taxon>Pleosporineae</taxon>
        <taxon>Phaeosphaeriaceae</taxon>
        <taxon>Ampelomyces</taxon>
    </lineage>
</organism>
<proteinExistence type="predicted"/>
<name>A0A6A5QP31_AMPQU</name>
<dbReference type="AlphaFoldDB" id="A0A6A5QP31"/>
<evidence type="ECO:0000313" key="2">
    <source>
        <dbReference type="EMBL" id="KAF1917122.1"/>
    </source>
</evidence>
<dbReference type="Proteomes" id="UP000800096">
    <property type="component" value="Unassembled WGS sequence"/>
</dbReference>
<sequence>MADSTILGVGDSNDGHTIHVKSQTANKITPPRSESSGDTQREDMSSDIRSNADGAQLISSPISPESLDFKNLTIDDNIPRAPKGSVERYTAPFQRGIKNYNESSRFNYHSVNVPRREDGFRTKSSYSSRDGGGNYRSSHTWMSSDAQAMQEFMVIRNAMRRQFKHSDVSKWKVADYVAHREAMVASQATKLANKVKAKEDALSLRIPEITPEIQQNLNKWGLFGNFAQQGNLSRVLGEQTIWCHDWLDGKEEVAPWPSLAEYKWEGDDRAKTGVGRFLPLAREEGPPGLPWNQLPCVEQFPMDQVARIPTMEDIYLPVDDQIEEEMEYLWSKELEEAMDAFLETW</sequence>
<keyword evidence="3" id="KW-1185">Reference proteome</keyword>
<reference evidence="2" key="1">
    <citation type="journal article" date="2020" name="Stud. Mycol.">
        <title>101 Dothideomycetes genomes: a test case for predicting lifestyles and emergence of pathogens.</title>
        <authorList>
            <person name="Haridas S."/>
            <person name="Albert R."/>
            <person name="Binder M."/>
            <person name="Bloem J."/>
            <person name="Labutti K."/>
            <person name="Salamov A."/>
            <person name="Andreopoulos B."/>
            <person name="Baker S."/>
            <person name="Barry K."/>
            <person name="Bills G."/>
            <person name="Bluhm B."/>
            <person name="Cannon C."/>
            <person name="Castanera R."/>
            <person name="Culley D."/>
            <person name="Daum C."/>
            <person name="Ezra D."/>
            <person name="Gonzalez J."/>
            <person name="Henrissat B."/>
            <person name="Kuo A."/>
            <person name="Liang C."/>
            <person name="Lipzen A."/>
            <person name="Lutzoni F."/>
            <person name="Magnuson J."/>
            <person name="Mondo S."/>
            <person name="Nolan M."/>
            <person name="Ohm R."/>
            <person name="Pangilinan J."/>
            <person name="Park H.-J."/>
            <person name="Ramirez L."/>
            <person name="Alfaro M."/>
            <person name="Sun H."/>
            <person name="Tritt A."/>
            <person name="Yoshinaga Y."/>
            <person name="Zwiers L.-H."/>
            <person name="Turgeon B."/>
            <person name="Goodwin S."/>
            <person name="Spatafora J."/>
            <person name="Crous P."/>
            <person name="Grigoriev I."/>
        </authorList>
    </citation>
    <scope>NUCLEOTIDE SEQUENCE</scope>
    <source>
        <strain evidence="2">HMLAC05119</strain>
    </source>
</reference>